<dbReference type="Pfam" id="PF00221">
    <property type="entry name" value="Lyase_aromatic"/>
    <property type="match status" value="1"/>
</dbReference>
<dbReference type="SUPFAM" id="SSF48557">
    <property type="entry name" value="L-aspartase-like"/>
    <property type="match status" value="1"/>
</dbReference>
<keyword evidence="1" id="KW-0456">Lyase</keyword>
<dbReference type="EMBL" id="FOCE01000004">
    <property type="protein sequence ID" value="SEN33026.1"/>
    <property type="molecule type" value="Genomic_DNA"/>
</dbReference>
<dbReference type="InterPro" id="IPR001106">
    <property type="entry name" value="Aromatic_Lyase"/>
</dbReference>
<keyword evidence="2" id="KW-1185">Reference proteome</keyword>
<sequence length="84" mass="8766">MTPEILTPEILVPGTTTHAQLEHLYRTEAPARLAPEARARVEAAAARIAAAAAGSAAVYGVNTGFGKLANIKIAPEDTETLQKT</sequence>
<reference evidence="1 2" key="1">
    <citation type="submission" date="2016-10" db="EMBL/GenBank/DDBJ databases">
        <authorList>
            <person name="de Groot N.N."/>
        </authorList>
    </citation>
    <scope>NUCLEOTIDE SEQUENCE [LARGE SCALE GENOMIC DNA]</scope>
    <source>
        <strain evidence="1 2">DSM 3857</strain>
    </source>
</reference>
<dbReference type="Gene3D" id="1.10.275.10">
    <property type="entry name" value="Fumarase/aspartase (N-terminal domain)"/>
    <property type="match status" value="1"/>
</dbReference>
<dbReference type="STRING" id="933059.SAMN04488103_104209"/>
<dbReference type="Proteomes" id="UP000198761">
    <property type="component" value="Unassembled WGS sequence"/>
</dbReference>
<dbReference type="InterPro" id="IPR008948">
    <property type="entry name" value="L-Aspartase-like"/>
</dbReference>
<dbReference type="GO" id="GO:0016841">
    <property type="term" value="F:ammonia-lyase activity"/>
    <property type="evidence" value="ECO:0007669"/>
    <property type="project" value="UniProtKB-ARBA"/>
</dbReference>
<dbReference type="InterPro" id="IPR024083">
    <property type="entry name" value="Fumarase/histidase_N"/>
</dbReference>
<evidence type="ECO:0000313" key="1">
    <source>
        <dbReference type="EMBL" id="SEN33026.1"/>
    </source>
</evidence>
<evidence type="ECO:0000313" key="2">
    <source>
        <dbReference type="Proteomes" id="UP000198761"/>
    </source>
</evidence>
<name>A0A1H8FMX4_9RHOB</name>
<dbReference type="AlphaFoldDB" id="A0A1H8FMX4"/>
<protein>
    <submittedName>
        <fullName evidence="1">Aromatic amino acid lyase</fullName>
    </submittedName>
</protein>
<gene>
    <name evidence="1" type="ORF">SAMN04488103_104209</name>
</gene>
<organism evidence="1 2">
    <name type="scientific">Gemmobacter aquatilis</name>
    <dbReference type="NCBI Taxonomy" id="933059"/>
    <lineage>
        <taxon>Bacteria</taxon>
        <taxon>Pseudomonadati</taxon>
        <taxon>Pseudomonadota</taxon>
        <taxon>Alphaproteobacteria</taxon>
        <taxon>Rhodobacterales</taxon>
        <taxon>Paracoccaceae</taxon>
        <taxon>Gemmobacter</taxon>
    </lineage>
</organism>
<accession>A0A1H8FMX4</accession>
<proteinExistence type="predicted"/>